<dbReference type="Proteomes" id="UP000046155">
    <property type="component" value="Unassembled WGS sequence"/>
</dbReference>
<dbReference type="GO" id="GO:0045892">
    <property type="term" value="P:negative regulation of DNA-templated transcription"/>
    <property type="evidence" value="ECO:0007669"/>
    <property type="project" value="UniProtKB-UniRule"/>
</dbReference>
<dbReference type="InterPro" id="IPR003796">
    <property type="entry name" value="RNR_NrdR-like"/>
</dbReference>
<dbReference type="InterPro" id="IPR055173">
    <property type="entry name" value="NrdR-like_N"/>
</dbReference>
<evidence type="ECO:0000256" key="3">
    <source>
        <dbReference type="ARBA" id="ARBA00022833"/>
    </source>
</evidence>
<feature type="domain" description="ATP-cone" evidence="9">
    <location>
        <begin position="49"/>
        <end position="139"/>
    </location>
</feature>
<dbReference type="AlphaFoldDB" id="A0A0B7MGY3"/>
<evidence type="ECO:0000256" key="6">
    <source>
        <dbReference type="ARBA" id="ARBA00023125"/>
    </source>
</evidence>
<dbReference type="GO" id="GO:0005524">
    <property type="term" value="F:ATP binding"/>
    <property type="evidence" value="ECO:0007669"/>
    <property type="project" value="UniProtKB-UniRule"/>
</dbReference>
<accession>A0A0B7MGY3</accession>
<gene>
    <name evidence="8 10" type="primary">nrdR</name>
    <name evidence="10" type="ORF">SSCH_1070014</name>
</gene>
<comment type="function">
    <text evidence="8">Negatively regulates transcription of bacterial ribonucleotide reductase nrd genes and operons by binding to NrdR-boxes.</text>
</comment>
<keyword evidence="3 8" id="KW-0862">Zinc</keyword>
<keyword evidence="5 8" id="KW-0805">Transcription regulation</keyword>
<keyword evidence="4 8" id="KW-0067">ATP-binding</keyword>
<keyword evidence="8" id="KW-0479">Metal-binding</keyword>
<dbReference type="GO" id="GO:0003677">
    <property type="term" value="F:DNA binding"/>
    <property type="evidence" value="ECO:0007669"/>
    <property type="project" value="UniProtKB-KW"/>
</dbReference>
<evidence type="ECO:0000256" key="2">
    <source>
        <dbReference type="ARBA" id="ARBA00022741"/>
    </source>
</evidence>
<dbReference type="Pfam" id="PF22811">
    <property type="entry name" value="Zn_ribbon_NrdR"/>
    <property type="match status" value="1"/>
</dbReference>
<evidence type="ECO:0000256" key="4">
    <source>
        <dbReference type="ARBA" id="ARBA00022840"/>
    </source>
</evidence>
<sequence length="153" mass="17989">MRCPFCKDGESRVLDSRSLDNGFAIRRRRECGLCSRRFTTYERVEDVPLWVLKKDGRRELFCRDKLLTGIMKACEKRPIKRTTLSNIVDEIEKTLRDQTEPEIPSVTIGQMVIEHLLKLDKVAYIRFASVYREFKDVGEILDCLEEMGVRDRK</sequence>
<keyword evidence="1 8" id="KW-0678">Repressor</keyword>
<dbReference type="InterPro" id="IPR005144">
    <property type="entry name" value="ATP-cone_dom"/>
</dbReference>
<dbReference type="PROSITE" id="PS51161">
    <property type="entry name" value="ATP_CONE"/>
    <property type="match status" value="1"/>
</dbReference>
<keyword evidence="2 8" id="KW-0547">Nucleotide-binding</keyword>
<comment type="similarity">
    <text evidence="8">Belongs to the NrdR family.</text>
</comment>
<keyword evidence="11" id="KW-1185">Reference proteome</keyword>
<protein>
    <recommendedName>
        <fullName evidence="8">Transcriptional repressor NrdR</fullName>
    </recommendedName>
</protein>
<dbReference type="GO" id="GO:0008270">
    <property type="term" value="F:zinc ion binding"/>
    <property type="evidence" value="ECO:0007669"/>
    <property type="project" value="UniProtKB-UniRule"/>
</dbReference>
<proteinExistence type="inferred from homology"/>
<evidence type="ECO:0000256" key="7">
    <source>
        <dbReference type="ARBA" id="ARBA00023163"/>
    </source>
</evidence>
<keyword evidence="7 8" id="KW-0804">Transcription</keyword>
<dbReference type="NCBIfam" id="TIGR00244">
    <property type="entry name" value="transcriptional regulator NrdR"/>
    <property type="match status" value="1"/>
</dbReference>
<feature type="zinc finger region" evidence="8">
    <location>
        <begin position="3"/>
        <end position="34"/>
    </location>
</feature>
<organism evidence="10 11">
    <name type="scientific">Syntrophaceticus schinkii</name>
    <dbReference type="NCBI Taxonomy" id="499207"/>
    <lineage>
        <taxon>Bacteria</taxon>
        <taxon>Bacillati</taxon>
        <taxon>Bacillota</taxon>
        <taxon>Clostridia</taxon>
        <taxon>Thermoanaerobacterales</taxon>
        <taxon>Thermoanaerobacterales Family III. Incertae Sedis</taxon>
        <taxon>Syntrophaceticus</taxon>
    </lineage>
</organism>
<evidence type="ECO:0000313" key="10">
    <source>
        <dbReference type="EMBL" id="CEO87493.1"/>
    </source>
</evidence>
<dbReference type="PANTHER" id="PTHR30455:SF2">
    <property type="entry name" value="TRANSCRIPTIONAL REPRESSOR NRDR"/>
    <property type="match status" value="1"/>
</dbReference>
<keyword evidence="8" id="KW-0863">Zinc-finger</keyword>
<keyword evidence="6 8" id="KW-0238">DNA-binding</keyword>
<reference evidence="11" key="1">
    <citation type="submission" date="2015-01" db="EMBL/GenBank/DDBJ databases">
        <authorList>
            <person name="Manzoor Shahid"/>
            <person name="Zubair Saima"/>
        </authorList>
    </citation>
    <scope>NUCLEOTIDE SEQUENCE [LARGE SCALE GENOMIC DNA]</scope>
    <source>
        <strain evidence="11">Sp3</strain>
    </source>
</reference>
<evidence type="ECO:0000259" key="9">
    <source>
        <dbReference type="PROSITE" id="PS51161"/>
    </source>
</evidence>
<dbReference type="Pfam" id="PF03477">
    <property type="entry name" value="ATP-cone"/>
    <property type="match status" value="1"/>
</dbReference>
<dbReference type="EMBL" id="CDRZ01000010">
    <property type="protein sequence ID" value="CEO87493.1"/>
    <property type="molecule type" value="Genomic_DNA"/>
</dbReference>
<comment type="cofactor">
    <cofactor evidence="8">
        <name>Zn(2+)</name>
        <dbReference type="ChEBI" id="CHEBI:29105"/>
    </cofactor>
    <text evidence="8">Binds 1 zinc ion.</text>
</comment>
<evidence type="ECO:0000256" key="5">
    <source>
        <dbReference type="ARBA" id="ARBA00023015"/>
    </source>
</evidence>
<dbReference type="RefSeq" id="WP_044663855.1">
    <property type="nucleotide sequence ID" value="NZ_CDRZ01000010.1"/>
</dbReference>
<name>A0A0B7MGY3_9FIRM</name>
<evidence type="ECO:0000256" key="8">
    <source>
        <dbReference type="HAMAP-Rule" id="MF_00440"/>
    </source>
</evidence>
<dbReference type="PANTHER" id="PTHR30455">
    <property type="entry name" value="TRANSCRIPTIONAL REPRESSOR NRDR"/>
    <property type="match status" value="1"/>
</dbReference>
<dbReference type="OrthoDB" id="9807461at2"/>
<evidence type="ECO:0000256" key="1">
    <source>
        <dbReference type="ARBA" id="ARBA00022491"/>
    </source>
</evidence>
<evidence type="ECO:0000313" key="11">
    <source>
        <dbReference type="Proteomes" id="UP000046155"/>
    </source>
</evidence>
<dbReference type="HAMAP" id="MF_00440">
    <property type="entry name" value="NrdR"/>
    <property type="match status" value="1"/>
</dbReference>